<dbReference type="GO" id="GO:0006310">
    <property type="term" value="P:DNA recombination"/>
    <property type="evidence" value="ECO:0007669"/>
    <property type="project" value="UniProtKB-KW"/>
</dbReference>
<protein>
    <submittedName>
        <fullName evidence="4">Tyrosine-type recombinase/integrase</fullName>
    </submittedName>
</protein>
<dbReference type="Pfam" id="PF00589">
    <property type="entry name" value="Phage_integrase"/>
    <property type="match status" value="1"/>
</dbReference>
<reference evidence="4" key="1">
    <citation type="submission" date="2023-06" db="EMBL/GenBank/DDBJ databases">
        <title>Genomic Diversity of Vibrio spp. and Metagenomic Analysis of Pathogens in Florida Gulf Coastal Waters Following Hurricane Ian.</title>
        <authorList>
            <person name="Brumfield K.D."/>
        </authorList>
    </citation>
    <scope>NUCLEOTIDE SEQUENCE</scope>
    <source>
        <strain evidence="4">WBS2B-138</strain>
    </source>
</reference>
<dbReference type="Proteomes" id="UP001253193">
    <property type="component" value="Unassembled WGS sequence"/>
</dbReference>
<dbReference type="PANTHER" id="PTHR30349">
    <property type="entry name" value="PHAGE INTEGRASE-RELATED"/>
    <property type="match status" value="1"/>
</dbReference>
<evidence type="ECO:0000313" key="4">
    <source>
        <dbReference type="EMBL" id="MDS1820090.1"/>
    </source>
</evidence>
<dbReference type="AlphaFoldDB" id="A0AAW8PXC6"/>
<keyword evidence="2" id="KW-0233">DNA recombination</keyword>
<dbReference type="RefSeq" id="WP_180793870.1">
    <property type="nucleotide sequence ID" value="NZ_CP034286.1"/>
</dbReference>
<dbReference type="InterPro" id="IPR002104">
    <property type="entry name" value="Integrase_catalytic"/>
</dbReference>
<evidence type="ECO:0000313" key="5">
    <source>
        <dbReference type="Proteomes" id="UP001253193"/>
    </source>
</evidence>
<proteinExistence type="predicted"/>
<evidence type="ECO:0000256" key="2">
    <source>
        <dbReference type="ARBA" id="ARBA00023172"/>
    </source>
</evidence>
<dbReference type="InterPro" id="IPR013762">
    <property type="entry name" value="Integrase-like_cat_sf"/>
</dbReference>
<evidence type="ECO:0000256" key="1">
    <source>
        <dbReference type="ARBA" id="ARBA00022908"/>
    </source>
</evidence>
<evidence type="ECO:0000259" key="3">
    <source>
        <dbReference type="PROSITE" id="PS51898"/>
    </source>
</evidence>
<comment type="caution">
    <text evidence="4">The sequence shown here is derived from an EMBL/GenBank/DDBJ whole genome shotgun (WGS) entry which is preliminary data.</text>
</comment>
<gene>
    <name evidence="4" type="ORF">QX249_05445</name>
</gene>
<name>A0AAW8PXC6_VIBPH</name>
<dbReference type="GO" id="GO:0015074">
    <property type="term" value="P:DNA integration"/>
    <property type="evidence" value="ECO:0007669"/>
    <property type="project" value="UniProtKB-KW"/>
</dbReference>
<organism evidence="4 5">
    <name type="scientific">Vibrio parahaemolyticus</name>
    <dbReference type="NCBI Taxonomy" id="670"/>
    <lineage>
        <taxon>Bacteria</taxon>
        <taxon>Pseudomonadati</taxon>
        <taxon>Pseudomonadota</taxon>
        <taxon>Gammaproteobacteria</taxon>
        <taxon>Vibrionales</taxon>
        <taxon>Vibrionaceae</taxon>
        <taxon>Vibrio</taxon>
    </lineage>
</organism>
<dbReference type="PROSITE" id="PS51898">
    <property type="entry name" value="TYR_RECOMBINASE"/>
    <property type="match status" value="1"/>
</dbReference>
<dbReference type="EMBL" id="JAUHGG010000002">
    <property type="protein sequence ID" value="MDS1820090.1"/>
    <property type="molecule type" value="Genomic_DNA"/>
</dbReference>
<feature type="domain" description="Tyr recombinase" evidence="3">
    <location>
        <begin position="1"/>
        <end position="80"/>
    </location>
</feature>
<dbReference type="PANTHER" id="PTHR30349:SF64">
    <property type="entry name" value="PROPHAGE INTEGRASE INTD-RELATED"/>
    <property type="match status" value="1"/>
</dbReference>
<accession>A0AAW8PXC6</accession>
<dbReference type="Gene3D" id="1.10.443.10">
    <property type="entry name" value="Intergrase catalytic core"/>
    <property type="match status" value="1"/>
</dbReference>
<dbReference type="SUPFAM" id="SSF56349">
    <property type="entry name" value="DNA breaking-rejoining enzymes"/>
    <property type="match status" value="1"/>
</dbReference>
<dbReference type="InterPro" id="IPR050090">
    <property type="entry name" value="Tyrosine_recombinase_XerCD"/>
</dbReference>
<dbReference type="GO" id="GO:0003677">
    <property type="term" value="F:DNA binding"/>
    <property type="evidence" value="ECO:0007669"/>
    <property type="project" value="InterPro"/>
</dbReference>
<sequence>MSPSFARLRTTKGFKTYSTASKVVFNKRVTCHTFRHSFATELLCSGQDIRTVQELLGHSVVATTQIYTHVIGEHFCGYCKSTK</sequence>
<keyword evidence="1" id="KW-0229">DNA integration</keyword>
<dbReference type="InterPro" id="IPR011010">
    <property type="entry name" value="DNA_brk_join_enz"/>
</dbReference>